<reference evidence="2" key="2">
    <citation type="submission" date="2025-08" db="UniProtKB">
        <authorList>
            <consortium name="Ensembl"/>
        </authorList>
    </citation>
    <scope>IDENTIFICATION</scope>
</reference>
<dbReference type="AlphaFoldDB" id="A0A672GY11"/>
<name>A0A672GY11_SALFA</name>
<accession>A0A672GY11</accession>
<feature type="transmembrane region" description="Helical" evidence="1">
    <location>
        <begin position="21"/>
        <end position="45"/>
    </location>
</feature>
<organism evidence="2 3">
    <name type="scientific">Salarias fasciatus</name>
    <name type="common">Jewelled blenny</name>
    <name type="synonym">Blennius fasciatus</name>
    <dbReference type="NCBI Taxonomy" id="181472"/>
    <lineage>
        <taxon>Eukaryota</taxon>
        <taxon>Metazoa</taxon>
        <taxon>Chordata</taxon>
        <taxon>Craniata</taxon>
        <taxon>Vertebrata</taxon>
        <taxon>Euteleostomi</taxon>
        <taxon>Actinopterygii</taxon>
        <taxon>Neopterygii</taxon>
        <taxon>Teleostei</taxon>
        <taxon>Neoteleostei</taxon>
        <taxon>Acanthomorphata</taxon>
        <taxon>Ovalentaria</taxon>
        <taxon>Blenniimorphae</taxon>
        <taxon>Blenniiformes</taxon>
        <taxon>Blennioidei</taxon>
        <taxon>Blenniidae</taxon>
        <taxon>Salariinae</taxon>
        <taxon>Salarias</taxon>
    </lineage>
</organism>
<reference evidence="2" key="3">
    <citation type="submission" date="2025-09" db="UniProtKB">
        <authorList>
            <consortium name="Ensembl"/>
        </authorList>
    </citation>
    <scope>IDENTIFICATION</scope>
</reference>
<dbReference type="OMA" id="CRISSHC"/>
<dbReference type="Ensembl" id="ENSSFAT00005022839.1">
    <property type="protein sequence ID" value="ENSSFAP00005021915.1"/>
    <property type="gene ID" value="ENSSFAG00005011419.1"/>
</dbReference>
<dbReference type="InParanoid" id="A0A672GY11"/>
<sequence>MRPRSIALTRQARAVSMGSCLLGLSAALPIIVRISSISLSISFLVSSLSSELNMLWTITRPRCWMCGLSCRHSLCRISSHWAVCW</sequence>
<keyword evidence="1" id="KW-0812">Transmembrane</keyword>
<evidence type="ECO:0000256" key="1">
    <source>
        <dbReference type="SAM" id="Phobius"/>
    </source>
</evidence>
<keyword evidence="3" id="KW-1185">Reference proteome</keyword>
<dbReference type="Proteomes" id="UP000472267">
    <property type="component" value="Chromosome 12"/>
</dbReference>
<keyword evidence="1" id="KW-1133">Transmembrane helix</keyword>
<keyword evidence="1" id="KW-0472">Membrane</keyword>
<proteinExistence type="predicted"/>
<reference evidence="2" key="1">
    <citation type="submission" date="2019-06" db="EMBL/GenBank/DDBJ databases">
        <authorList>
            <consortium name="Wellcome Sanger Institute Data Sharing"/>
        </authorList>
    </citation>
    <scope>NUCLEOTIDE SEQUENCE [LARGE SCALE GENOMIC DNA]</scope>
</reference>
<protein>
    <submittedName>
        <fullName evidence="2">Uncharacterized protein</fullName>
    </submittedName>
</protein>
<evidence type="ECO:0000313" key="3">
    <source>
        <dbReference type="Proteomes" id="UP000472267"/>
    </source>
</evidence>
<evidence type="ECO:0000313" key="2">
    <source>
        <dbReference type="Ensembl" id="ENSSFAP00005021915.1"/>
    </source>
</evidence>